<dbReference type="Proteomes" id="UP000887565">
    <property type="component" value="Unplaced"/>
</dbReference>
<accession>A0A915I9T8</accession>
<dbReference type="SUPFAM" id="SSF51120">
    <property type="entry name" value="beta-Roll"/>
    <property type="match status" value="1"/>
</dbReference>
<organism evidence="1 2">
    <name type="scientific">Romanomermis culicivorax</name>
    <name type="common">Nematode worm</name>
    <dbReference type="NCBI Taxonomy" id="13658"/>
    <lineage>
        <taxon>Eukaryota</taxon>
        <taxon>Metazoa</taxon>
        <taxon>Ecdysozoa</taxon>
        <taxon>Nematoda</taxon>
        <taxon>Enoplea</taxon>
        <taxon>Dorylaimia</taxon>
        <taxon>Mermithida</taxon>
        <taxon>Mermithoidea</taxon>
        <taxon>Mermithidae</taxon>
        <taxon>Romanomermis</taxon>
    </lineage>
</organism>
<reference evidence="2" key="1">
    <citation type="submission" date="2022-11" db="UniProtKB">
        <authorList>
            <consortium name="WormBaseParasite"/>
        </authorList>
    </citation>
    <scope>IDENTIFICATION</scope>
</reference>
<evidence type="ECO:0000313" key="1">
    <source>
        <dbReference type="Proteomes" id="UP000887565"/>
    </source>
</evidence>
<keyword evidence="1" id="KW-1185">Reference proteome</keyword>
<sequence length="1652" mass="188878">MGQSGSRIELAEDLLSDEERTVMFHPDLEAHLQKYSFLNNIDLAAFYMHFMFGCILTLPYTDLKAKLDLEYFYINYQKNVDDRPGLLKLIAIRQNPTTYIRTLVFRTVNFDTKFETTSDFGTTNDVLQILKILHDLGHNLDNYRIPPIYHYKFSQVPPDTNYVVYDEESTYETIANDNTPIKIDYIRSNELASKVFQLDNLIVNKNFDRLELDYVNILNLKATDEFMHLPSLEIDELNVEQVKDSVKSFLETMATIYRFYSEELPFLALASNSLGNMAFAYGAITLNFKENAQIECIADISESFEYKSYHFARIEMKVNSKLVGKSLFNMPVILQFSHEGYEYSTYNLIQQVKQYKKILLSTLYRYEAKEALFNAVNFNYVVGVVQQIRMPIARAPALIQQLLNIKLEELQGQELMETTVRKIMTVVNSIYPKNRLHFLDRGRYLSRYVLGEASITQRRPDQSVYLADDIEKDSWKPLPWISDKDIQETKDKITTFVIGNELTKTDINLNFIEYTGGRILDNESGKLAGEILNKYQPKTTSLSVEKVVTINIWTSFHHTIQDFKVRDRLPKDFIMIALSSQVHYPQMGSSRNIRPINHINMDEQFNLVENKKIDEAVLISDTENNDVFEFLIKNNNLLPGSSDLAAVVEGLFSRMHYSKLMLHSYDSRKVELAVFGESGEAKFIFSLDLGRVYQSEFESTINILSDFQSVQSYVKNTNKFGDENFQIIAATTNGERDGYFPRVIVGERRSETTDIMAFLTQCMRNARKKRSTKVCPKSNHGLKKMEEKMARMQGSSSLQTSDIGQHLQKVGRVANIMMLSLIGKNIIADLIKEDYAGIAISLGFIAGATALTFFGNKLESYGAKLAATGNIISSNIVNLSASVLGRIMAGFVVYDLIGNIKQYEESHDSSSIVNIAADSGFLLIEGVQMSILGLEYTGLISGISSTAGPIGAAAGVSLLLGADIYSAVHQVQKIKENIDMTSAEIWLTGLRDFVGLEPEQYLTDLMEEKKANEYILNKMTQNLTSDIAYIVMPMAFIKSKQIHIQPNNKIDLINGTWNHAGQRIMPNLPGYMEFFCYPDNIRYMCIDAFGVKLKNSTGNSTLIELLDGNDTVYGMQNMKNIIHMGNGNKTILGGFNNDQFILKGDRTIGFLDGRSGFNTLNLANFRQKEFVRVDENFISYFEDVFEQRHTVKKITFYNIQEIIGRHGKPEIMMATCETKRLASGGGNQHEPDIIVIYESEICEYSMNIALNSWTFVEQYASRGQFNYLMKSNLTGDVQIKMLSKNSQAQHTILIKDALTELKNIFFNETYTEFEFQYSSMKMINFDKSVKFYVGSGCMIDIGKHLTIYKIRNTTDDVESVVSNNLNVIRKFNATMIIFMLLSKTTIIMGQMQKRTEKHVTFENDPPHESHIFGGQAENVYVIKSKDMTTLFTPPVFIYEAGNPASSDIINIEFYQRFLKSKSSSDEIQLEVGIVSRDIQIQVKKTNFTHNVTLVKIHLRNFLEGEKFKRLMIVNYYLSVLVIARENLALQPLPLEFHNASIIGISNFDIEWKNEIIIHNNLTEFNLYNYEDEDLIITNIFAKREQNTQVLTILLKNFYRSAKMKSINIRFENSLTLKMDEERFSDTKIVLIVNKTSFNLITNAEILETILHR</sequence>
<name>A0A915I9T8_ROMCU</name>
<dbReference type="InterPro" id="IPR011049">
    <property type="entry name" value="Serralysin-like_metalloprot_C"/>
</dbReference>
<evidence type="ECO:0000313" key="2">
    <source>
        <dbReference type="WBParaSite" id="nRc.2.0.1.t10940-RA"/>
    </source>
</evidence>
<dbReference type="WBParaSite" id="nRc.2.0.1.t10940-RA">
    <property type="protein sequence ID" value="nRc.2.0.1.t10940-RA"/>
    <property type="gene ID" value="nRc.2.0.1.g10940"/>
</dbReference>
<protein>
    <submittedName>
        <fullName evidence="2">Uncharacterized protein</fullName>
    </submittedName>
</protein>
<proteinExistence type="predicted"/>